<protein>
    <submittedName>
        <fullName evidence="1">Uncharacterized protein</fullName>
    </submittedName>
</protein>
<evidence type="ECO:0000313" key="2">
    <source>
        <dbReference type="Proteomes" id="UP000271889"/>
    </source>
</evidence>
<keyword evidence="2" id="KW-1185">Reference proteome</keyword>
<name>A0A3P7LXV5_CYLGO</name>
<dbReference type="AlphaFoldDB" id="A0A3P7LXV5"/>
<accession>A0A3P7LXV5</accession>
<gene>
    <name evidence="1" type="ORF">CGOC_LOCUS9148</name>
</gene>
<sequence>MQIYKIVNEGGADITVVDIAYGAQELGCKTAEEAEGDEDEPLINSITLHGRRLENAQSAGGPGTREQQISTNIAIQAAFDRTVVGACVAIRQALAG</sequence>
<organism evidence="1 2">
    <name type="scientific">Cylicostephanus goldi</name>
    <name type="common">Nematode worm</name>
    <dbReference type="NCBI Taxonomy" id="71465"/>
    <lineage>
        <taxon>Eukaryota</taxon>
        <taxon>Metazoa</taxon>
        <taxon>Ecdysozoa</taxon>
        <taxon>Nematoda</taxon>
        <taxon>Chromadorea</taxon>
        <taxon>Rhabditida</taxon>
        <taxon>Rhabditina</taxon>
        <taxon>Rhabditomorpha</taxon>
        <taxon>Strongyloidea</taxon>
        <taxon>Strongylidae</taxon>
        <taxon>Cylicostephanus</taxon>
    </lineage>
</organism>
<dbReference type="Proteomes" id="UP000271889">
    <property type="component" value="Unassembled WGS sequence"/>
</dbReference>
<reference evidence="1 2" key="1">
    <citation type="submission" date="2018-11" db="EMBL/GenBank/DDBJ databases">
        <authorList>
            <consortium name="Pathogen Informatics"/>
        </authorList>
    </citation>
    <scope>NUCLEOTIDE SEQUENCE [LARGE SCALE GENOMIC DNA]</scope>
</reference>
<evidence type="ECO:0000313" key="1">
    <source>
        <dbReference type="EMBL" id="VDN21855.1"/>
    </source>
</evidence>
<proteinExistence type="predicted"/>
<dbReference type="EMBL" id="UYRV01106000">
    <property type="protein sequence ID" value="VDN21855.1"/>
    <property type="molecule type" value="Genomic_DNA"/>
</dbReference>